<dbReference type="KEGG" id="mthr:MSTHT_0922"/>
<name>A0A0E3NCR7_METTT</name>
<evidence type="ECO:0000313" key="2">
    <source>
        <dbReference type="EMBL" id="AKB12680.1"/>
    </source>
</evidence>
<organism evidence="2 3">
    <name type="scientific">Methanosarcina thermophila (strain ATCC 43570 / DSM 1825 / OCM 12 / VKM B-1830 / TM-1)</name>
    <dbReference type="NCBI Taxonomy" id="523844"/>
    <lineage>
        <taxon>Archaea</taxon>
        <taxon>Methanobacteriati</taxon>
        <taxon>Methanobacteriota</taxon>
        <taxon>Stenosarchaea group</taxon>
        <taxon>Methanomicrobia</taxon>
        <taxon>Methanosarcinales</taxon>
        <taxon>Methanosarcinaceae</taxon>
        <taxon>Methanosarcina</taxon>
    </lineage>
</organism>
<evidence type="ECO:0000256" key="1">
    <source>
        <dbReference type="SAM" id="Phobius"/>
    </source>
</evidence>
<dbReference type="HOGENOM" id="CLU_101297_2_0_2"/>
<dbReference type="EMBL" id="CP009501">
    <property type="protein sequence ID" value="AKB12680.1"/>
    <property type="molecule type" value="Genomic_DNA"/>
</dbReference>
<reference evidence="2 3" key="1">
    <citation type="submission" date="2014-07" db="EMBL/GenBank/DDBJ databases">
        <title>Methanogenic archaea and the global carbon cycle.</title>
        <authorList>
            <person name="Henriksen J.R."/>
            <person name="Luke J."/>
            <person name="Reinhart S."/>
            <person name="Benedict M.N."/>
            <person name="Youngblut N.D."/>
            <person name="Metcalf M.E."/>
            <person name="Whitaker R.J."/>
            <person name="Metcalf W.W."/>
        </authorList>
    </citation>
    <scope>NUCLEOTIDE SEQUENCE [LARGE SCALE GENOMIC DNA]</scope>
    <source>
        <strain evidence="3">ATCC 43570 / DSM 1825 / OCM 12 / VKM B-1830 / TM-1</strain>
    </source>
</reference>
<dbReference type="AlphaFoldDB" id="A0A0E3NCR7"/>
<feature type="transmembrane region" description="Helical" evidence="1">
    <location>
        <begin position="75"/>
        <end position="94"/>
    </location>
</feature>
<sequence>MVFNNTFIFGLLTGISLLISLILDKDKTFLGLKKGGKMFFNIFHPFLNILILISIVLFFIPDSVIVHYLGANSGWSGFGIAACIGSITLIPGFISYPLAATLLKQGATYSVIAVFITTLIMVGVVTMPLEIKYFGKKAAITRNILNLIAAVIIGIFVGWLM</sequence>
<keyword evidence="1" id="KW-0472">Membrane</keyword>
<dbReference type="STRING" id="523844.MSTHT_0922"/>
<dbReference type="Proteomes" id="UP000066529">
    <property type="component" value="Chromosome"/>
</dbReference>
<protein>
    <recommendedName>
        <fullName evidence="4">Permease</fullName>
    </recommendedName>
</protein>
<evidence type="ECO:0008006" key="4">
    <source>
        <dbReference type="Google" id="ProtNLM"/>
    </source>
</evidence>
<dbReference type="OrthoDB" id="148339at2157"/>
<feature type="transmembrane region" description="Helical" evidence="1">
    <location>
        <begin position="139"/>
        <end position="160"/>
    </location>
</feature>
<proteinExistence type="predicted"/>
<gene>
    <name evidence="2" type="ORF">MSTHT_0922</name>
</gene>
<keyword evidence="1" id="KW-0812">Transmembrane</keyword>
<feature type="transmembrane region" description="Helical" evidence="1">
    <location>
        <begin position="106"/>
        <end position="127"/>
    </location>
</feature>
<accession>A0A0E3NCR7</accession>
<dbReference type="PATRIC" id="fig|523844.20.peg.1189"/>
<evidence type="ECO:0000313" key="3">
    <source>
        <dbReference type="Proteomes" id="UP000066529"/>
    </source>
</evidence>
<feature type="transmembrane region" description="Helical" evidence="1">
    <location>
        <begin position="45"/>
        <end position="69"/>
    </location>
</feature>
<feature type="transmembrane region" description="Helical" evidence="1">
    <location>
        <begin position="6"/>
        <end position="24"/>
    </location>
</feature>
<keyword evidence="1" id="KW-1133">Transmembrane helix</keyword>